<dbReference type="PANTHER" id="PTHR20916">
    <property type="entry name" value="CYSTEINE AND GLYCINE-RICH PROTEIN 2 BINDING PROTEIN"/>
    <property type="match status" value="1"/>
</dbReference>
<dbReference type="Proteomes" id="UP000007797">
    <property type="component" value="Unassembled WGS sequence"/>
</dbReference>
<evidence type="ECO:0000256" key="1">
    <source>
        <dbReference type="SAM" id="MobiDB-lite"/>
    </source>
</evidence>
<organism evidence="2 3">
    <name type="scientific">Cavenderia fasciculata</name>
    <name type="common">Slime mold</name>
    <name type="synonym">Dictyostelium fasciculatum</name>
    <dbReference type="NCBI Taxonomy" id="261658"/>
    <lineage>
        <taxon>Eukaryota</taxon>
        <taxon>Amoebozoa</taxon>
        <taxon>Evosea</taxon>
        <taxon>Eumycetozoa</taxon>
        <taxon>Dictyostelia</taxon>
        <taxon>Acytosteliales</taxon>
        <taxon>Cavenderiaceae</taxon>
        <taxon>Cavenderia</taxon>
    </lineage>
</organism>
<protein>
    <submittedName>
        <fullName evidence="2">Uncharacterized protein</fullName>
    </submittedName>
</protein>
<dbReference type="KEGG" id="dfa:DFA_04914"/>
<feature type="region of interest" description="Disordered" evidence="1">
    <location>
        <begin position="108"/>
        <end position="129"/>
    </location>
</feature>
<keyword evidence="3" id="KW-1185">Reference proteome</keyword>
<feature type="compositionally biased region" description="Low complexity" evidence="1">
    <location>
        <begin position="108"/>
        <end position="120"/>
    </location>
</feature>
<dbReference type="RefSeq" id="XP_004360635.1">
    <property type="nucleotide sequence ID" value="XM_004360578.1"/>
</dbReference>
<dbReference type="AlphaFoldDB" id="F4PMD4"/>
<reference evidence="3" key="1">
    <citation type="journal article" date="2011" name="Genome Res.">
        <title>Phylogeny-wide analysis of social amoeba genomes highlights ancient origins for complex intercellular communication.</title>
        <authorList>
            <person name="Heidel A.J."/>
            <person name="Lawal H.M."/>
            <person name="Felder M."/>
            <person name="Schilde C."/>
            <person name="Helps N.R."/>
            <person name="Tunggal B."/>
            <person name="Rivero F."/>
            <person name="John U."/>
            <person name="Schleicher M."/>
            <person name="Eichinger L."/>
            <person name="Platzer M."/>
            <person name="Noegel A.A."/>
            <person name="Schaap P."/>
            <person name="Gloeckner G."/>
        </authorList>
    </citation>
    <scope>NUCLEOTIDE SEQUENCE [LARGE SCALE GENOMIC DNA]</scope>
    <source>
        <strain evidence="3">SH3</strain>
    </source>
</reference>
<proteinExistence type="predicted"/>
<evidence type="ECO:0000313" key="2">
    <source>
        <dbReference type="EMBL" id="EGG22784.1"/>
    </source>
</evidence>
<name>F4PMD4_CACFS</name>
<gene>
    <name evidence="2" type="ORF">DFA_04914</name>
</gene>
<dbReference type="PANTHER" id="PTHR20916:SF18">
    <property type="entry name" value="IPT_TIG DOMAIN-CONTAINING PROTEIN"/>
    <property type="match status" value="1"/>
</dbReference>
<dbReference type="EMBL" id="GL883008">
    <property type="protein sequence ID" value="EGG22784.1"/>
    <property type="molecule type" value="Genomic_DNA"/>
</dbReference>
<accession>F4PMD4</accession>
<sequence>MCTSSSDGSGSDGRLPTFIINRILEIAWKSIDYCTCVIDDQSTRPFRYTLYESSIREKMLTYHPLQYLQHLSYLKRYNASCPLHSLYNQTNYFDNPIYHYKGGMDEINNNTNNSNNNNNNQKPSPVTSSNLFNTYYDNDSVSLDFDLSSYNKSWVSSSNGYTKLSVFSLQRFMDLVQPLESTISPYHLKFNKVTKLELENEYGKITDYTLLAEVMPNVTKLVSHSLLPSRLDLFVKSFKFVDSFDFQRVTLKELDNNATDSNSKLQDMLTSLNQGRPFKKLLLPPHMVDHLVLIDLPTIVKQSLEATCFRISSNLSSETQHFTKLNHIIIYPPLSPLQFDNQSITSDNIKLSSTIKRVTFSGVGFIPSQFFTVNPQIKVVRLVYKLGTFEQLIKLIPEDLANVHTIIILNFNSDLFQNDIEYLNNRGLNFYASLISSKKSFNRKVIIKINQNQNNQNINNNNQINNQKLPNRIIYQIIKECWNGYSRCTCSWDLNRWESLKVEELRSSSIISKFLQMVEQCPLHRYHQVATFLEPIKIQKRQLELSTINKNLFQYISNNLFTSNHLASRDGFENHIDNPYCLLKNVNRLETIFFRDKKEFYQSLADNNRVASSITRYEGYELPPFDPLPKQLTHIKLFSDGSVWLTQMLSHSTLVSLDCSYTSLKLKETDMQSFANLIHLKKLFVNLADSPMLVHLPNTIKQQLEAVSFKPSDQIDESQGMAEQYPNLKSITINRIAGSSILTPIFPPTIVRMCFAHFMVVPEVINKILLANPSITTIKINSSLTITNTILSIPDTIPPTLQTIIISKSRQNQVNQLPTSIERIIDTHHYKYFASTNYQTKFIFTQKRK</sequence>
<dbReference type="GeneID" id="14875864"/>
<evidence type="ECO:0000313" key="3">
    <source>
        <dbReference type="Proteomes" id="UP000007797"/>
    </source>
</evidence>